<dbReference type="Gene3D" id="1.10.287.130">
    <property type="match status" value="1"/>
</dbReference>
<dbReference type="InterPro" id="IPR003594">
    <property type="entry name" value="HATPase_dom"/>
</dbReference>
<feature type="domain" description="Histidine kinase" evidence="12">
    <location>
        <begin position="245"/>
        <end position="460"/>
    </location>
</feature>
<feature type="transmembrane region" description="Helical" evidence="11">
    <location>
        <begin position="160"/>
        <end position="178"/>
    </location>
</feature>
<dbReference type="PANTHER" id="PTHR45436:SF5">
    <property type="entry name" value="SENSOR HISTIDINE KINASE TRCS"/>
    <property type="match status" value="1"/>
</dbReference>
<evidence type="ECO:0000256" key="11">
    <source>
        <dbReference type="SAM" id="Phobius"/>
    </source>
</evidence>
<dbReference type="CDD" id="cd06225">
    <property type="entry name" value="HAMP"/>
    <property type="match status" value="1"/>
</dbReference>
<dbReference type="PANTHER" id="PTHR45436">
    <property type="entry name" value="SENSOR HISTIDINE KINASE YKOH"/>
    <property type="match status" value="1"/>
</dbReference>
<gene>
    <name evidence="14" type="ORF">AAH991_12435</name>
</gene>
<dbReference type="SMART" id="SM00387">
    <property type="entry name" value="HATPase_c"/>
    <property type="match status" value="1"/>
</dbReference>
<evidence type="ECO:0000313" key="15">
    <source>
        <dbReference type="Proteomes" id="UP001447516"/>
    </source>
</evidence>
<dbReference type="PROSITE" id="PS50109">
    <property type="entry name" value="HIS_KIN"/>
    <property type="match status" value="1"/>
</dbReference>
<accession>A0ABV0ANT5</accession>
<feature type="domain" description="HAMP" evidence="13">
    <location>
        <begin position="184"/>
        <end position="237"/>
    </location>
</feature>
<keyword evidence="5" id="KW-0808">Transferase</keyword>
<dbReference type="CDD" id="cd00075">
    <property type="entry name" value="HATPase"/>
    <property type="match status" value="1"/>
</dbReference>
<keyword evidence="6 11" id="KW-0812">Transmembrane</keyword>
<dbReference type="EMBL" id="JBDJAW010000008">
    <property type="protein sequence ID" value="MEN3535916.1"/>
    <property type="molecule type" value="Genomic_DNA"/>
</dbReference>
<dbReference type="RefSeq" id="WP_346225930.1">
    <property type="nucleotide sequence ID" value="NZ_JBDJAW010000008.1"/>
</dbReference>
<dbReference type="InterPro" id="IPR050428">
    <property type="entry name" value="TCS_sensor_his_kinase"/>
</dbReference>
<dbReference type="GO" id="GO:0005524">
    <property type="term" value="F:ATP binding"/>
    <property type="evidence" value="ECO:0007669"/>
    <property type="project" value="UniProtKB-KW"/>
</dbReference>
<evidence type="ECO:0000256" key="7">
    <source>
        <dbReference type="ARBA" id="ARBA00022777"/>
    </source>
</evidence>
<dbReference type="SUPFAM" id="SSF158472">
    <property type="entry name" value="HAMP domain-like"/>
    <property type="match status" value="1"/>
</dbReference>
<organism evidence="14 15">
    <name type="scientific">Microbispora maris</name>
    <dbReference type="NCBI Taxonomy" id="3144104"/>
    <lineage>
        <taxon>Bacteria</taxon>
        <taxon>Bacillati</taxon>
        <taxon>Actinomycetota</taxon>
        <taxon>Actinomycetes</taxon>
        <taxon>Streptosporangiales</taxon>
        <taxon>Streptosporangiaceae</taxon>
        <taxon>Microbispora</taxon>
    </lineage>
</organism>
<evidence type="ECO:0000256" key="10">
    <source>
        <dbReference type="ARBA" id="ARBA00023136"/>
    </source>
</evidence>
<dbReference type="Proteomes" id="UP001447516">
    <property type="component" value="Unassembled WGS sequence"/>
</dbReference>
<protein>
    <recommendedName>
        <fullName evidence="3">histidine kinase</fullName>
        <ecNumber evidence="3">2.7.13.3</ecNumber>
    </recommendedName>
</protein>
<keyword evidence="8 11" id="KW-1133">Transmembrane helix</keyword>
<evidence type="ECO:0000259" key="12">
    <source>
        <dbReference type="PROSITE" id="PS50109"/>
    </source>
</evidence>
<evidence type="ECO:0000256" key="1">
    <source>
        <dbReference type="ARBA" id="ARBA00000085"/>
    </source>
</evidence>
<sequence>MGFGDRWSVRSRIALFTGTVVALLCVGFSAVLVWALYTAAGENLMKEVTAAGGRVAYLVDRGQVGSVLPYDSPSARDRPIQVVDPRGRVRAATPDMAGRPAMATFHPRPPLRKASREVCDGVFGPDGCHIVVAQHVYREDGDWTVYSAAPVRAFDVPPGLVAGLAVGSVLVTAAVAYGTRRSVKRALMPVRAIRGELDEINASDLGRRVPVPEARGEIRDLAQSVNYTLDRLEETLEQQRRFTSDASHELRSPITAIRAQVEGALLAPQESDVSEIGQAVLKSLDRLQAIAADLLTLARLDVGAPCEREPLDLGRLVAAELDTRRPVRKVVPNLAPGVIVRGDRIRLGRLVTNLLDNAERHAATTVRLEVRREDADGDPRFRSGAAVLEVLDDGAGIARDQRELVFQRFTRLDTARSRNAGGAGLGLPIARQIAESHGGTLTIIDSPRGARFLLRLPLARES</sequence>
<evidence type="ECO:0000259" key="13">
    <source>
        <dbReference type="PROSITE" id="PS50885"/>
    </source>
</evidence>
<dbReference type="InterPro" id="IPR003661">
    <property type="entry name" value="HisK_dim/P_dom"/>
</dbReference>
<dbReference type="SMART" id="SM00304">
    <property type="entry name" value="HAMP"/>
    <property type="match status" value="1"/>
</dbReference>
<keyword evidence="4" id="KW-0597">Phosphoprotein</keyword>
<keyword evidence="14" id="KW-0547">Nucleotide-binding</keyword>
<dbReference type="SUPFAM" id="SSF47384">
    <property type="entry name" value="Homodimeric domain of signal transducing histidine kinase"/>
    <property type="match status" value="1"/>
</dbReference>
<dbReference type="InterPro" id="IPR003660">
    <property type="entry name" value="HAMP_dom"/>
</dbReference>
<evidence type="ECO:0000313" key="14">
    <source>
        <dbReference type="EMBL" id="MEN3535916.1"/>
    </source>
</evidence>
<proteinExistence type="predicted"/>
<keyword evidence="9" id="KW-0902">Two-component regulatory system</keyword>
<keyword evidence="15" id="KW-1185">Reference proteome</keyword>
<dbReference type="PROSITE" id="PS50885">
    <property type="entry name" value="HAMP"/>
    <property type="match status" value="1"/>
</dbReference>
<dbReference type="InterPro" id="IPR005467">
    <property type="entry name" value="His_kinase_dom"/>
</dbReference>
<evidence type="ECO:0000256" key="8">
    <source>
        <dbReference type="ARBA" id="ARBA00022989"/>
    </source>
</evidence>
<keyword evidence="10 11" id="KW-0472">Membrane</keyword>
<dbReference type="InterPro" id="IPR036097">
    <property type="entry name" value="HisK_dim/P_sf"/>
</dbReference>
<evidence type="ECO:0000256" key="5">
    <source>
        <dbReference type="ARBA" id="ARBA00022679"/>
    </source>
</evidence>
<keyword evidence="14" id="KW-0067">ATP-binding</keyword>
<reference evidence="14 15" key="1">
    <citation type="submission" date="2024-05" db="EMBL/GenBank/DDBJ databases">
        <title>Microbispora sp.ZYX-F-249.</title>
        <authorList>
            <person name="Xie H."/>
        </authorList>
    </citation>
    <scope>NUCLEOTIDE SEQUENCE [LARGE SCALE GENOMIC DNA]</scope>
    <source>
        <strain evidence="14 15">ZYX-F-249</strain>
    </source>
</reference>
<dbReference type="EC" id="2.7.13.3" evidence="3"/>
<dbReference type="Pfam" id="PF00512">
    <property type="entry name" value="HisKA"/>
    <property type="match status" value="1"/>
</dbReference>
<comment type="caution">
    <text evidence="14">The sequence shown here is derived from an EMBL/GenBank/DDBJ whole genome shotgun (WGS) entry which is preliminary data.</text>
</comment>
<evidence type="ECO:0000256" key="4">
    <source>
        <dbReference type="ARBA" id="ARBA00022553"/>
    </source>
</evidence>
<comment type="subcellular location">
    <subcellularLocation>
        <location evidence="2">Cell membrane</location>
    </subcellularLocation>
</comment>
<evidence type="ECO:0000256" key="9">
    <source>
        <dbReference type="ARBA" id="ARBA00023012"/>
    </source>
</evidence>
<feature type="transmembrane region" description="Helical" evidence="11">
    <location>
        <begin position="12"/>
        <end position="37"/>
    </location>
</feature>
<dbReference type="Pfam" id="PF02518">
    <property type="entry name" value="HATPase_c"/>
    <property type="match status" value="1"/>
</dbReference>
<keyword evidence="7" id="KW-0418">Kinase</keyword>
<dbReference type="InterPro" id="IPR004358">
    <property type="entry name" value="Sig_transdc_His_kin-like_C"/>
</dbReference>
<dbReference type="Pfam" id="PF00672">
    <property type="entry name" value="HAMP"/>
    <property type="match status" value="1"/>
</dbReference>
<comment type="catalytic activity">
    <reaction evidence="1">
        <text>ATP + protein L-histidine = ADP + protein N-phospho-L-histidine.</text>
        <dbReference type="EC" id="2.7.13.3"/>
    </reaction>
</comment>
<evidence type="ECO:0000256" key="2">
    <source>
        <dbReference type="ARBA" id="ARBA00004236"/>
    </source>
</evidence>
<evidence type="ECO:0000256" key="3">
    <source>
        <dbReference type="ARBA" id="ARBA00012438"/>
    </source>
</evidence>
<evidence type="ECO:0000256" key="6">
    <source>
        <dbReference type="ARBA" id="ARBA00022692"/>
    </source>
</evidence>
<dbReference type="SUPFAM" id="SSF55874">
    <property type="entry name" value="ATPase domain of HSP90 chaperone/DNA topoisomerase II/histidine kinase"/>
    <property type="match status" value="1"/>
</dbReference>
<dbReference type="SMART" id="SM00388">
    <property type="entry name" value="HisKA"/>
    <property type="match status" value="1"/>
</dbReference>
<dbReference type="InterPro" id="IPR036890">
    <property type="entry name" value="HATPase_C_sf"/>
</dbReference>
<dbReference type="PRINTS" id="PR00344">
    <property type="entry name" value="BCTRLSENSOR"/>
</dbReference>
<dbReference type="CDD" id="cd00082">
    <property type="entry name" value="HisKA"/>
    <property type="match status" value="1"/>
</dbReference>
<dbReference type="Gene3D" id="3.30.565.10">
    <property type="entry name" value="Histidine kinase-like ATPase, C-terminal domain"/>
    <property type="match status" value="1"/>
</dbReference>
<name>A0ABV0ANT5_9ACTN</name>